<dbReference type="EMBL" id="BMMH01000008">
    <property type="protein sequence ID" value="GGL22060.1"/>
    <property type="molecule type" value="Genomic_DNA"/>
</dbReference>
<evidence type="ECO:0000259" key="3">
    <source>
        <dbReference type="Pfam" id="PF02470"/>
    </source>
</evidence>
<proteinExistence type="predicted"/>
<dbReference type="Proteomes" id="UP000638263">
    <property type="component" value="Unassembled WGS sequence"/>
</dbReference>
<dbReference type="PANTHER" id="PTHR33371:SF19">
    <property type="entry name" value="MCE-FAMILY PROTEIN MCE4A"/>
    <property type="match status" value="1"/>
</dbReference>
<feature type="compositionally biased region" description="Low complexity" evidence="1">
    <location>
        <begin position="12"/>
        <end position="21"/>
    </location>
</feature>
<dbReference type="GO" id="GO:0005576">
    <property type="term" value="C:extracellular region"/>
    <property type="evidence" value="ECO:0007669"/>
    <property type="project" value="TreeGrafter"/>
</dbReference>
<keyword evidence="6" id="KW-1185">Reference proteome</keyword>
<reference evidence="5" key="1">
    <citation type="journal article" date="2014" name="Int. J. Syst. Evol. Microbiol.">
        <title>Complete genome sequence of Corynebacterium casei LMG S-19264T (=DSM 44701T), isolated from a smear-ripened cheese.</title>
        <authorList>
            <consortium name="US DOE Joint Genome Institute (JGI-PGF)"/>
            <person name="Walter F."/>
            <person name="Albersmeier A."/>
            <person name="Kalinowski J."/>
            <person name="Ruckert C."/>
        </authorList>
    </citation>
    <scope>NUCLEOTIDE SEQUENCE</scope>
    <source>
        <strain evidence="5">CGMCC 4.3508</strain>
    </source>
</reference>
<comment type="caution">
    <text evidence="5">The sequence shown here is derived from an EMBL/GenBank/DDBJ whole genome shotgun (WGS) entry which is preliminary data.</text>
</comment>
<feature type="domain" description="Mammalian cell entry C-terminal" evidence="4">
    <location>
        <begin position="159"/>
        <end position="376"/>
    </location>
</feature>
<evidence type="ECO:0000313" key="6">
    <source>
        <dbReference type="Proteomes" id="UP000638263"/>
    </source>
</evidence>
<sequence length="429" mass="44743">MTELMRAKNKRAAASNTTAGGSSRGGEDPWAPVGANRWTAFRETAGLKLAGAGMVLAAVAAVAVSLTMFFGGFTPSVEVTVTAPRSGLVLDPDAKVKVRGVQIGRVAGIDRTTDGTNLRLALNPDLLHLVPANSTVDIRSTTVFGAKYINFVIPPEPAAKALQPGALLAADQVTVEFNTLFQHLSDVLADVQPEKLNATLTALGTALQGRGESLGQLLADSDSYLREINPMLPTLQRDLNTTAAVTNLYADVSGDLLRTVDGATVSSRTITESESDVDALLANLTGLADTTGAVLRDNEAQIDTALDLLRPTGELLNSYQDALFCLIGATAKAVPLAEAVFGGGQEGVALNTGFMYGSPPYTYPNDLPKVNATGGPQCAGLLDRVPGSHSNYVVTDTSEGHPYTPVTKLELNAPKVFQVLFAGLPGVGQ</sequence>
<evidence type="ECO:0000256" key="2">
    <source>
        <dbReference type="SAM" id="Phobius"/>
    </source>
</evidence>
<evidence type="ECO:0000259" key="4">
    <source>
        <dbReference type="Pfam" id="PF11887"/>
    </source>
</evidence>
<dbReference type="PANTHER" id="PTHR33371">
    <property type="entry name" value="INTERMEMBRANE PHOSPHOLIPID TRANSPORT SYSTEM BINDING PROTEIN MLAD-RELATED"/>
    <property type="match status" value="1"/>
</dbReference>
<dbReference type="InterPro" id="IPR005693">
    <property type="entry name" value="Mce"/>
</dbReference>
<reference evidence="5" key="2">
    <citation type="submission" date="2020-09" db="EMBL/GenBank/DDBJ databases">
        <authorList>
            <person name="Sun Q."/>
            <person name="Zhou Y."/>
        </authorList>
    </citation>
    <scope>NUCLEOTIDE SEQUENCE</scope>
    <source>
        <strain evidence="5">CGMCC 4.3508</strain>
    </source>
</reference>
<dbReference type="InterPro" id="IPR003399">
    <property type="entry name" value="Mce/MlaD"/>
</dbReference>
<keyword evidence="2" id="KW-0472">Membrane</keyword>
<protein>
    <submittedName>
        <fullName evidence="5">Virulence factor Mce family protein</fullName>
    </submittedName>
</protein>
<evidence type="ECO:0000313" key="5">
    <source>
        <dbReference type="EMBL" id="GGL22060.1"/>
    </source>
</evidence>
<dbReference type="InterPro" id="IPR052336">
    <property type="entry name" value="MlaD_Phospholipid_Transporter"/>
</dbReference>
<organism evidence="5 6">
    <name type="scientific">Nocardia jinanensis</name>
    <dbReference type="NCBI Taxonomy" id="382504"/>
    <lineage>
        <taxon>Bacteria</taxon>
        <taxon>Bacillati</taxon>
        <taxon>Actinomycetota</taxon>
        <taxon>Actinomycetes</taxon>
        <taxon>Mycobacteriales</taxon>
        <taxon>Nocardiaceae</taxon>
        <taxon>Nocardia</taxon>
    </lineage>
</organism>
<name>A0A917VV86_9NOCA</name>
<dbReference type="Pfam" id="PF02470">
    <property type="entry name" value="MlaD"/>
    <property type="match status" value="1"/>
</dbReference>
<feature type="transmembrane region" description="Helical" evidence="2">
    <location>
        <begin position="49"/>
        <end position="73"/>
    </location>
</feature>
<dbReference type="AlphaFoldDB" id="A0A917VV86"/>
<gene>
    <name evidence="5" type="ORF">GCM10011588_41300</name>
</gene>
<keyword evidence="2" id="KW-1133">Transmembrane helix</keyword>
<dbReference type="NCBIfam" id="TIGR00996">
    <property type="entry name" value="Mtu_fam_mce"/>
    <property type="match status" value="1"/>
</dbReference>
<accession>A0A917VV86</accession>
<dbReference type="InterPro" id="IPR024516">
    <property type="entry name" value="Mce_C"/>
</dbReference>
<keyword evidence="2" id="KW-0812">Transmembrane</keyword>
<feature type="region of interest" description="Disordered" evidence="1">
    <location>
        <begin position="1"/>
        <end position="30"/>
    </location>
</feature>
<feature type="domain" description="Mce/MlaD" evidence="3">
    <location>
        <begin position="76"/>
        <end position="151"/>
    </location>
</feature>
<dbReference type="GO" id="GO:0051701">
    <property type="term" value="P:biological process involved in interaction with host"/>
    <property type="evidence" value="ECO:0007669"/>
    <property type="project" value="TreeGrafter"/>
</dbReference>
<dbReference type="Pfam" id="PF11887">
    <property type="entry name" value="Mce4_CUP1"/>
    <property type="match status" value="1"/>
</dbReference>
<evidence type="ECO:0000256" key="1">
    <source>
        <dbReference type="SAM" id="MobiDB-lite"/>
    </source>
</evidence>